<dbReference type="AlphaFoldDB" id="A0AAW1TFL1"/>
<evidence type="ECO:0000313" key="1">
    <source>
        <dbReference type="EMBL" id="KAK9867645.1"/>
    </source>
</evidence>
<dbReference type="Proteomes" id="UP001485043">
    <property type="component" value="Unassembled WGS sequence"/>
</dbReference>
<gene>
    <name evidence="1" type="ORF">WJX84_003633</name>
</gene>
<name>A0AAW1TFL1_9CHLO</name>
<accession>A0AAW1TFL1</accession>
<evidence type="ECO:0000313" key="2">
    <source>
        <dbReference type="Proteomes" id="UP001485043"/>
    </source>
</evidence>
<proteinExistence type="predicted"/>
<organism evidence="1 2">
    <name type="scientific">Apatococcus fuscideae</name>
    <dbReference type="NCBI Taxonomy" id="2026836"/>
    <lineage>
        <taxon>Eukaryota</taxon>
        <taxon>Viridiplantae</taxon>
        <taxon>Chlorophyta</taxon>
        <taxon>core chlorophytes</taxon>
        <taxon>Trebouxiophyceae</taxon>
        <taxon>Chlorellales</taxon>
        <taxon>Chlorellaceae</taxon>
        <taxon>Apatococcus</taxon>
    </lineage>
</organism>
<comment type="caution">
    <text evidence="1">The sequence shown here is derived from an EMBL/GenBank/DDBJ whole genome shotgun (WGS) entry which is preliminary data.</text>
</comment>
<protein>
    <submittedName>
        <fullName evidence="1">Uncharacterized protein</fullName>
    </submittedName>
</protein>
<keyword evidence="2" id="KW-1185">Reference proteome</keyword>
<reference evidence="1 2" key="1">
    <citation type="journal article" date="2024" name="Nat. Commun.">
        <title>Phylogenomics reveals the evolutionary origins of lichenization in chlorophyte algae.</title>
        <authorList>
            <person name="Puginier C."/>
            <person name="Libourel C."/>
            <person name="Otte J."/>
            <person name="Skaloud P."/>
            <person name="Haon M."/>
            <person name="Grisel S."/>
            <person name="Petersen M."/>
            <person name="Berrin J.G."/>
            <person name="Delaux P.M."/>
            <person name="Dal Grande F."/>
            <person name="Keller J."/>
        </authorList>
    </citation>
    <scope>NUCLEOTIDE SEQUENCE [LARGE SCALE GENOMIC DNA]</scope>
    <source>
        <strain evidence="1 2">SAG 2523</strain>
    </source>
</reference>
<dbReference type="EMBL" id="JALJOV010000072">
    <property type="protein sequence ID" value="KAK9867645.1"/>
    <property type="molecule type" value="Genomic_DNA"/>
</dbReference>
<sequence>MILTYASGAPDPPFEVYNTATKSTTNFACPVSGPVYQTWWLGDAQRTAIATKAPNTPADFSIHVLDSMGSLLTTSGAPIKSGISSVPRQAADLMCIGNLGPQGFGWIDRSTLMQHGPF</sequence>